<evidence type="ECO:0000313" key="2">
    <source>
        <dbReference type="EMBL" id="CAD9120137.1"/>
    </source>
</evidence>
<name>A0A7S1M2J7_NEODS</name>
<dbReference type="EMBL" id="HBGF01025554">
    <property type="protein sequence ID" value="CAD9120137.1"/>
    <property type="molecule type" value="Transcribed_RNA"/>
</dbReference>
<sequence>MAGLNFSARPFVPPGGGDDDDAARQTRGGFGSSSQDAGTRGTRGAGNPPVSSPSSNASAVLAQRDDLPDHLLDAIVGRECTLEESCAFPHATAGTFYTCLGVSRSASADEIAEAFARWKGDGLPRAIDHDAGKAAAVDRLVCEAAQVLLTPQLRVQYDRTLPRVD</sequence>
<evidence type="ECO:0008006" key="3">
    <source>
        <dbReference type="Google" id="ProtNLM"/>
    </source>
</evidence>
<dbReference type="Gene3D" id="1.10.287.110">
    <property type="entry name" value="DnaJ domain"/>
    <property type="match status" value="1"/>
</dbReference>
<dbReference type="InterPro" id="IPR036869">
    <property type="entry name" value="J_dom_sf"/>
</dbReference>
<gene>
    <name evidence="2" type="ORF">NDES1114_LOCUS16899</name>
</gene>
<reference evidence="2" key="1">
    <citation type="submission" date="2021-01" db="EMBL/GenBank/DDBJ databases">
        <authorList>
            <person name="Corre E."/>
            <person name="Pelletier E."/>
            <person name="Niang G."/>
            <person name="Scheremetjew M."/>
            <person name="Finn R."/>
            <person name="Kale V."/>
            <person name="Holt S."/>
            <person name="Cochrane G."/>
            <person name="Meng A."/>
            <person name="Brown T."/>
            <person name="Cohen L."/>
        </authorList>
    </citation>
    <scope>NUCLEOTIDE SEQUENCE</scope>
    <source>
        <strain evidence="2">CCAP 1951/1</strain>
    </source>
</reference>
<accession>A0A7S1M2J7</accession>
<evidence type="ECO:0000256" key="1">
    <source>
        <dbReference type="SAM" id="MobiDB-lite"/>
    </source>
</evidence>
<feature type="region of interest" description="Disordered" evidence="1">
    <location>
        <begin position="1"/>
        <end position="63"/>
    </location>
</feature>
<dbReference type="AlphaFoldDB" id="A0A7S1M2J7"/>
<proteinExistence type="predicted"/>
<protein>
    <recommendedName>
        <fullName evidence="3">J domain-containing protein</fullName>
    </recommendedName>
</protein>
<organism evidence="2">
    <name type="scientific">Neobodo designis</name>
    <name type="common">Flagellated protozoan</name>
    <name type="synonym">Bodo designis</name>
    <dbReference type="NCBI Taxonomy" id="312471"/>
    <lineage>
        <taxon>Eukaryota</taxon>
        <taxon>Discoba</taxon>
        <taxon>Euglenozoa</taxon>
        <taxon>Kinetoplastea</taxon>
        <taxon>Metakinetoplastina</taxon>
        <taxon>Neobodonida</taxon>
        <taxon>Neobodo</taxon>
    </lineage>
</organism>
<dbReference type="SUPFAM" id="SSF46565">
    <property type="entry name" value="Chaperone J-domain"/>
    <property type="match status" value="1"/>
</dbReference>
<feature type="compositionally biased region" description="Low complexity" evidence="1">
    <location>
        <begin position="45"/>
        <end position="60"/>
    </location>
</feature>